<keyword evidence="2" id="KW-1185">Reference proteome</keyword>
<dbReference type="RefSeq" id="XP_019015543.1">
    <property type="nucleotide sequence ID" value="XM_019164838.1"/>
</dbReference>
<sequence length="382" mass="43081">MCLRCGKEYTTQETHCYRCYTCPICDEDLESHPLLYKHKAGSTEVEFELIKSKHDKSKIAAKAVIFKCPNSACRFKFATKVETKPQSLQQIVQDNIKDDTDIRYNALLNYYDWCLNYQRILDKRQRSKWKTEILGRFKSFEIAKILQNDSNSQQLIDKESGNIRSIHDEEGNQICPHPKLLHTEMLEICPTCLEDISGNRMAFKLPIVYAIPMVGYPSSNVKELQTGETVDVPILLSFVNNGEVSINLGINEDGVDVFLASSLAHNVCIPGINEFTKQKSGELSTVPTCLLSHISKKEGNWKTELAGRDPGALTRLRYVEALSFDGSEDTIDAGVNWITSLILVRVTSSERSRKGKINFVLNVSVEQGENVSNAEYHCCALI</sequence>
<accession>A0A1E3NE69</accession>
<dbReference type="EMBL" id="KV454007">
    <property type="protein sequence ID" value="ODQ44430.1"/>
    <property type="molecule type" value="Genomic_DNA"/>
</dbReference>
<protein>
    <submittedName>
        <fullName evidence="1">Uncharacterized protein</fullName>
    </submittedName>
</protein>
<dbReference type="Proteomes" id="UP000094455">
    <property type="component" value="Unassembled WGS sequence"/>
</dbReference>
<organism evidence="1 2">
    <name type="scientific">Pichia membranifaciens NRRL Y-2026</name>
    <dbReference type="NCBI Taxonomy" id="763406"/>
    <lineage>
        <taxon>Eukaryota</taxon>
        <taxon>Fungi</taxon>
        <taxon>Dikarya</taxon>
        <taxon>Ascomycota</taxon>
        <taxon>Saccharomycotina</taxon>
        <taxon>Pichiomycetes</taxon>
        <taxon>Pichiales</taxon>
        <taxon>Pichiaceae</taxon>
        <taxon>Pichia</taxon>
    </lineage>
</organism>
<reference evidence="1 2" key="1">
    <citation type="journal article" date="2016" name="Proc. Natl. Acad. Sci. U.S.A.">
        <title>Comparative genomics of biotechnologically important yeasts.</title>
        <authorList>
            <person name="Riley R."/>
            <person name="Haridas S."/>
            <person name="Wolfe K.H."/>
            <person name="Lopes M.R."/>
            <person name="Hittinger C.T."/>
            <person name="Goeker M."/>
            <person name="Salamov A.A."/>
            <person name="Wisecaver J.H."/>
            <person name="Long T.M."/>
            <person name="Calvey C.H."/>
            <person name="Aerts A.L."/>
            <person name="Barry K.W."/>
            <person name="Choi C."/>
            <person name="Clum A."/>
            <person name="Coughlan A.Y."/>
            <person name="Deshpande S."/>
            <person name="Douglass A.P."/>
            <person name="Hanson S.J."/>
            <person name="Klenk H.-P."/>
            <person name="LaButti K.M."/>
            <person name="Lapidus A."/>
            <person name="Lindquist E.A."/>
            <person name="Lipzen A.M."/>
            <person name="Meier-Kolthoff J.P."/>
            <person name="Ohm R.A."/>
            <person name="Otillar R.P."/>
            <person name="Pangilinan J.L."/>
            <person name="Peng Y."/>
            <person name="Rokas A."/>
            <person name="Rosa C.A."/>
            <person name="Scheuner C."/>
            <person name="Sibirny A.A."/>
            <person name="Slot J.C."/>
            <person name="Stielow J.B."/>
            <person name="Sun H."/>
            <person name="Kurtzman C.P."/>
            <person name="Blackwell M."/>
            <person name="Grigoriev I.V."/>
            <person name="Jeffries T.W."/>
        </authorList>
    </citation>
    <scope>NUCLEOTIDE SEQUENCE [LARGE SCALE GENOMIC DNA]</scope>
    <source>
        <strain evidence="1 2">NRRL Y-2026</strain>
    </source>
</reference>
<gene>
    <name evidence="1" type="ORF">PICMEDRAFT_74669</name>
</gene>
<name>A0A1E3NE69_9ASCO</name>
<dbReference type="GeneID" id="30181525"/>
<proteinExistence type="predicted"/>
<dbReference type="AlphaFoldDB" id="A0A1E3NE69"/>
<evidence type="ECO:0000313" key="2">
    <source>
        <dbReference type="Proteomes" id="UP000094455"/>
    </source>
</evidence>
<dbReference type="OrthoDB" id="3994636at2759"/>
<dbReference type="STRING" id="763406.A0A1E3NE69"/>
<evidence type="ECO:0000313" key="1">
    <source>
        <dbReference type="EMBL" id="ODQ44430.1"/>
    </source>
</evidence>